<evidence type="ECO:0000313" key="2">
    <source>
        <dbReference type="Proteomes" id="UP001212997"/>
    </source>
</evidence>
<evidence type="ECO:0000313" key="1">
    <source>
        <dbReference type="EMBL" id="KAJ3491372.1"/>
    </source>
</evidence>
<keyword evidence="2" id="KW-1185">Reference proteome</keyword>
<proteinExistence type="predicted"/>
<dbReference type="PANTHER" id="PTHR37827">
    <property type="entry name" value="TUDOR DOMAIN-CONTAINING PROTEIN"/>
    <property type="match status" value="1"/>
</dbReference>
<gene>
    <name evidence="1" type="ORF">NLI96_g736</name>
</gene>
<organism evidence="1 2">
    <name type="scientific">Meripilus lineatus</name>
    <dbReference type="NCBI Taxonomy" id="2056292"/>
    <lineage>
        <taxon>Eukaryota</taxon>
        <taxon>Fungi</taxon>
        <taxon>Dikarya</taxon>
        <taxon>Basidiomycota</taxon>
        <taxon>Agaricomycotina</taxon>
        <taxon>Agaricomycetes</taxon>
        <taxon>Polyporales</taxon>
        <taxon>Meripilaceae</taxon>
        <taxon>Meripilus</taxon>
    </lineage>
</organism>
<sequence length="184" mass="20717">MSEPTSSQFSIFKDCFAKRLVSKPGILDSDGEGGSSDLDDFVSYLCLEVWPGLPLKLRDATHENRTEVPAIDTLSLDNTPISFIDTLTSCGISEDSDSAIVFLEKVLEDYAVEACAPPPMWSKTRTTECEICEREVPLTYHHLIPRETHAKVLKKKWHPETMLNKVAWLCRYGLFTTREDSAMV</sequence>
<protein>
    <submittedName>
        <fullName evidence="1">Uncharacterized protein</fullName>
    </submittedName>
</protein>
<comment type="caution">
    <text evidence="1">The sequence shown here is derived from an EMBL/GenBank/DDBJ whole genome shotgun (WGS) entry which is preliminary data.</text>
</comment>
<accession>A0AAD5VBJ6</accession>
<dbReference type="Proteomes" id="UP001212997">
    <property type="component" value="Unassembled WGS sequence"/>
</dbReference>
<reference evidence="1" key="1">
    <citation type="submission" date="2022-07" db="EMBL/GenBank/DDBJ databases">
        <title>Genome Sequence of Physisporinus lineatus.</title>
        <authorList>
            <person name="Buettner E."/>
        </authorList>
    </citation>
    <scope>NUCLEOTIDE SEQUENCE</scope>
    <source>
        <strain evidence="1">VT162</strain>
    </source>
</reference>
<dbReference type="EMBL" id="JANAWD010000013">
    <property type="protein sequence ID" value="KAJ3491372.1"/>
    <property type="molecule type" value="Genomic_DNA"/>
</dbReference>
<dbReference type="PANTHER" id="PTHR37827:SF1">
    <property type="entry name" value="HNH DOMAIN-CONTAINING PROTEIN"/>
    <property type="match status" value="1"/>
</dbReference>
<name>A0AAD5VBJ6_9APHY</name>
<dbReference type="AlphaFoldDB" id="A0AAD5VBJ6"/>